<dbReference type="CDD" id="cd01173">
    <property type="entry name" value="pyridoxal_pyridoxamine_kinase"/>
    <property type="match status" value="1"/>
</dbReference>
<evidence type="ECO:0000256" key="13">
    <source>
        <dbReference type="ARBA" id="ARBA00047377"/>
    </source>
</evidence>
<evidence type="ECO:0000313" key="17">
    <source>
        <dbReference type="Proteomes" id="UP000183832"/>
    </source>
</evidence>
<keyword evidence="9" id="KW-0418">Kinase</keyword>
<feature type="domain" description="Pyridoxamine kinase/Phosphomethylpyrimidine kinase" evidence="15">
    <location>
        <begin position="84"/>
        <end position="262"/>
    </location>
</feature>
<evidence type="ECO:0000256" key="7">
    <source>
        <dbReference type="ARBA" id="ARBA00022679"/>
    </source>
</evidence>
<gene>
    <name evidence="16" type="primary">putative Pyridoxal kinase</name>
    <name evidence="16" type="ORF">CLUMA_CG017553</name>
</gene>
<comment type="pathway">
    <text evidence="3">Cofactor metabolism; pyridoxal 5'-phosphate salvage; pyridoxal 5'-phosphate from pyridoxal: step 1/1.</text>
</comment>
<dbReference type="GO" id="GO:0009443">
    <property type="term" value="P:pyridoxal 5'-phosphate salvage"/>
    <property type="evidence" value="ECO:0007669"/>
    <property type="project" value="InterPro"/>
</dbReference>
<accession>A0A1J1IWC9</accession>
<dbReference type="STRING" id="568069.A0A1J1IWC9"/>
<evidence type="ECO:0000256" key="2">
    <source>
        <dbReference type="ARBA" id="ARBA00004835"/>
    </source>
</evidence>
<dbReference type="SUPFAM" id="SSF53613">
    <property type="entry name" value="Ribokinase-like"/>
    <property type="match status" value="1"/>
</dbReference>
<evidence type="ECO:0000256" key="8">
    <source>
        <dbReference type="ARBA" id="ARBA00022741"/>
    </source>
</evidence>
<evidence type="ECO:0000256" key="14">
    <source>
        <dbReference type="ARBA" id="ARBA00048524"/>
    </source>
</evidence>
<evidence type="ECO:0000256" key="3">
    <source>
        <dbReference type="ARBA" id="ARBA00005210"/>
    </source>
</evidence>
<evidence type="ECO:0000259" key="15">
    <source>
        <dbReference type="Pfam" id="PF08543"/>
    </source>
</evidence>
<evidence type="ECO:0000256" key="1">
    <source>
        <dbReference type="ARBA" id="ARBA00004750"/>
    </source>
</evidence>
<comment type="pathway">
    <text evidence="1">Cofactor metabolism; pyridoxal 5'-phosphate salvage; pyridoxamine 5'-phosphate from pyridoxamine: step 1/1.</text>
</comment>
<keyword evidence="10" id="KW-0067">ATP-binding</keyword>
<name>A0A1J1IWC9_9DIPT</name>
<keyword evidence="17" id="KW-1185">Reference proteome</keyword>
<dbReference type="InterPro" id="IPR013749">
    <property type="entry name" value="PM/HMP-P_kinase-1"/>
</dbReference>
<sequence length="304" mass="33877">MSEQNRVLSIQSHVVHGYCGNKSAVFPLQLLNFDVDAINSVQLSNHTGYEHIKGQILSETDLADLFNGLTANKLHLTYSHLLTGYVGNDKFLREISRIIKELRASNPNLIYVCDPVMGDAGKMYVPESLLPIYRDEIIPLADLATPNQFEVELLTGKKILNEKDAWNGMQWFHDQGVKLVALSSTEFSGTSTLIAFLSFKKPDGTFEKYKLSIPKKAIHLTGTGDLFAALLLAHTTRMPNDLGRALELTIASVQSVIDETINSMTKEMQTGQVKVTAQQRELKIIQSKKHIESPIVKLRANKVD</sequence>
<organism evidence="16 17">
    <name type="scientific">Clunio marinus</name>
    <dbReference type="NCBI Taxonomy" id="568069"/>
    <lineage>
        <taxon>Eukaryota</taxon>
        <taxon>Metazoa</taxon>
        <taxon>Ecdysozoa</taxon>
        <taxon>Arthropoda</taxon>
        <taxon>Hexapoda</taxon>
        <taxon>Insecta</taxon>
        <taxon>Pterygota</taxon>
        <taxon>Neoptera</taxon>
        <taxon>Endopterygota</taxon>
        <taxon>Diptera</taxon>
        <taxon>Nematocera</taxon>
        <taxon>Chironomoidea</taxon>
        <taxon>Chironomidae</taxon>
        <taxon>Clunio</taxon>
    </lineage>
</organism>
<dbReference type="GO" id="GO:0005829">
    <property type="term" value="C:cytosol"/>
    <property type="evidence" value="ECO:0007669"/>
    <property type="project" value="TreeGrafter"/>
</dbReference>
<dbReference type="OrthoDB" id="3689at2759"/>
<dbReference type="Gene3D" id="3.40.1190.20">
    <property type="match status" value="1"/>
</dbReference>
<evidence type="ECO:0000256" key="5">
    <source>
        <dbReference type="ARBA" id="ARBA00012104"/>
    </source>
</evidence>
<keyword evidence="7" id="KW-0808">Transferase</keyword>
<dbReference type="AlphaFoldDB" id="A0A1J1IWC9"/>
<dbReference type="InterPro" id="IPR004625">
    <property type="entry name" value="PyrdxlKinase"/>
</dbReference>
<comment type="catalytic activity">
    <reaction evidence="14">
        <text>pyridoxine + ATP = pyridoxine 5'-phosphate + ADP + H(+)</text>
        <dbReference type="Rhea" id="RHEA:25108"/>
        <dbReference type="ChEBI" id="CHEBI:15378"/>
        <dbReference type="ChEBI" id="CHEBI:16709"/>
        <dbReference type="ChEBI" id="CHEBI:30616"/>
        <dbReference type="ChEBI" id="CHEBI:58589"/>
        <dbReference type="ChEBI" id="CHEBI:456216"/>
        <dbReference type="EC" id="2.7.1.35"/>
    </reaction>
    <physiologicalReaction direction="left-to-right" evidence="14">
        <dbReference type="Rhea" id="RHEA:25109"/>
    </physiologicalReaction>
</comment>
<evidence type="ECO:0000256" key="9">
    <source>
        <dbReference type="ARBA" id="ARBA00022777"/>
    </source>
</evidence>
<dbReference type="EMBL" id="CVRI01000063">
    <property type="protein sequence ID" value="CRL04471.1"/>
    <property type="molecule type" value="Genomic_DNA"/>
</dbReference>
<dbReference type="Proteomes" id="UP000183832">
    <property type="component" value="Unassembled WGS sequence"/>
</dbReference>
<evidence type="ECO:0000256" key="6">
    <source>
        <dbReference type="ARBA" id="ARBA00018134"/>
    </source>
</evidence>
<keyword evidence="8" id="KW-0547">Nucleotide-binding</keyword>
<reference evidence="16 17" key="1">
    <citation type="submission" date="2015-04" db="EMBL/GenBank/DDBJ databases">
        <authorList>
            <person name="Syromyatnikov M.Y."/>
            <person name="Popov V.N."/>
        </authorList>
    </citation>
    <scope>NUCLEOTIDE SEQUENCE [LARGE SCALE GENOMIC DNA]</scope>
</reference>
<comment type="catalytic activity">
    <reaction evidence="12">
        <text>pyridoxamine + ATP = pyridoxamine 5'-phosphate + ADP + H(+)</text>
        <dbReference type="Rhea" id="RHEA:25104"/>
        <dbReference type="ChEBI" id="CHEBI:15378"/>
        <dbReference type="ChEBI" id="CHEBI:30616"/>
        <dbReference type="ChEBI" id="CHEBI:57761"/>
        <dbReference type="ChEBI" id="CHEBI:58451"/>
        <dbReference type="ChEBI" id="CHEBI:456216"/>
        <dbReference type="EC" id="2.7.1.35"/>
    </reaction>
    <physiologicalReaction direction="left-to-right" evidence="12">
        <dbReference type="Rhea" id="RHEA:25105"/>
    </physiologicalReaction>
</comment>
<evidence type="ECO:0000256" key="10">
    <source>
        <dbReference type="ARBA" id="ARBA00022840"/>
    </source>
</evidence>
<dbReference type="GO" id="GO:0005524">
    <property type="term" value="F:ATP binding"/>
    <property type="evidence" value="ECO:0007669"/>
    <property type="project" value="UniProtKB-KW"/>
</dbReference>
<dbReference type="Pfam" id="PF08543">
    <property type="entry name" value="Phos_pyr_kin"/>
    <property type="match status" value="1"/>
</dbReference>
<dbReference type="NCBIfam" id="TIGR00687">
    <property type="entry name" value="pyridox_kin"/>
    <property type="match status" value="1"/>
</dbReference>
<protein>
    <recommendedName>
        <fullName evidence="6">Pyridoxal kinase</fullName>
        <ecNumber evidence="5">2.7.1.35</ecNumber>
    </recommendedName>
    <alternativeName>
        <fullName evidence="11">Pyridoxine kinase</fullName>
    </alternativeName>
</protein>
<evidence type="ECO:0000313" key="16">
    <source>
        <dbReference type="EMBL" id="CRL04471.1"/>
    </source>
</evidence>
<comment type="pathway">
    <text evidence="2">Cofactor metabolism; pyridoxal 5'-phosphate salvage; pyridoxine 5'-phosphate from pyridoxine: step 1/1.</text>
</comment>
<evidence type="ECO:0000256" key="12">
    <source>
        <dbReference type="ARBA" id="ARBA00047310"/>
    </source>
</evidence>
<dbReference type="EC" id="2.7.1.35" evidence="5"/>
<evidence type="ECO:0000256" key="4">
    <source>
        <dbReference type="ARBA" id="ARBA00008805"/>
    </source>
</evidence>
<dbReference type="PANTHER" id="PTHR10534:SF2">
    <property type="entry name" value="PYRIDOXAL KINASE"/>
    <property type="match status" value="1"/>
</dbReference>
<comment type="similarity">
    <text evidence="4">Belongs to the pyridoxine kinase family.</text>
</comment>
<dbReference type="GO" id="GO:0008478">
    <property type="term" value="F:pyridoxal kinase activity"/>
    <property type="evidence" value="ECO:0007669"/>
    <property type="project" value="UniProtKB-EC"/>
</dbReference>
<dbReference type="PANTHER" id="PTHR10534">
    <property type="entry name" value="PYRIDOXAL KINASE"/>
    <property type="match status" value="1"/>
</dbReference>
<dbReference type="UniPathway" id="UPA01068">
    <property type="reaction ID" value="UER00298"/>
</dbReference>
<evidence type="ECO:0000256" key="11">
    <source>
        <dbReference type="ARBA" id="ARBA00032808"/>
    </source>
</evidence>
<comment type="catalytic activity">
    <reaction evidence="13">
        <text>pyridoxal + ATP = pyridoxal 5'-phosphate + ADP + H(+)</text>
        <dbReference type="Rhea" id="RHEA:10224"/>
        <dbReference type="ChEBI" id="CHEBI:15378"/>
        <dbReference type="ChEBI" id="CHEBI:17310"/>
        <dbReference type="ChEBI" id="CHEBI:30616"/>
        <dbReference type="ChEBI" id="CHEBI:456216"/>
        <dbReference type="ChEBI" id="CHEBI:597326"/>
        <dbReference type="EC" id="2.7.1.35"/>
    </reaction>
    <physiologicalReaction direction="left-to-right" evidence="13">
        <dbReference type="Rhea" id="RHEA:10225"/>
    </physiologicalReaction>
</comment>
<dbReference type="InterPro" id="IPR029056">
    <property type="entry name" value="Ribokinase-like"/>
</dbReference>
<proteinExistence type="inferred from homology"/>